<dbReference type="Proteomes" id="UP000290602">
    <property type="component" value="Unassembled WGS sequence"/>
</dbReference>
<organism evidence="1 2">
    <name type="scientific">Levilactobacillus suantsaii</name>
    <dbReference type="NCBI Taxonomy" id="2292255"/>
    <lineage>
        <taxon>Bacteria</taxon>
        <taxon>Bacillati</taxon>
        <taxon>Bacillota</taxon>
        <taxon>Bacilli</taxon>
        <taxon>Lactobacillales</taxon>
        <taxon>Lactobacillaceae</taxon>
        <taxon>Levilactobacillus</taxon>
    </lineage>
</organism>
<dbReference type="OrthoDB" id="2324248at2"/>
<proteinExistence type="predicted"/>
<comment type="caution">
    <text evidence="1">The sequence shown here is derived from an EMBL/GenBank/DDBJ whole genome shotgun (WGS) entry which is preliminary data.</text>
</comment>
<gene>
    <name evidence="1" type="ORF">DXH47_09920</name>
</gene>
<dbReference type="RefSeq" id="WP_129033163.1">
    <property type="nucleotide sequence ID" value="NZ_QXIL01000025.1"/>
</dbReference>
<name>A0A4Q0VGW6_9LACO</name>
<sequence length="116" mass="12661">MPEIKVVGDIRSGKYQPTLTGNAIVDAALIDHFCQQLAAALHLPAQQVHAEHHWNLTLDAATIYVIDQQIWQTIPLSGHPRNVIIVTSHDLQRGDITTVAQALAKVLPTPFSASNN</sequence>
<dbReference type="AlphaFoldDB" id="A0A4Q0VGW6"/>
<evidence type="ECO:0000313" key="2">
    <source>
        <dbReference type="Proteomes" id="UP000290602"/>
    </source>
</evidence>
<protein>
    <submittedName>
        <fullName evidence="1">Uncharacterized protein</fullName>
    </submittedName>
</protein>
<accession>A0A4Q0VGW6</accession>
<evidence type="ECO:0000313" key="1">
    <source>
        <dbReference type="EMBL" id="RXI76800.1"/>
    </source>
</evidence>
<reference evidence="1 2" key="1">
    <citation type="submission" date="2018-08" db="EMBL/GenBank/DDBJ databases">
        <title>Lactobacillus suantsai sp. nov., isolated from traditional fermented suan-tsai in Taiwan.</title>
        <authorList>
            <person name="Huang C.-H."/>
        </authorList>
    </citation>
    <scope>NUCLEOTIDE SEQUENCE [LARGE SCALE GENOMIC DNA]</scope>
    <source>
        <strain evidence="1 2">BCRC 12945</strain>
    </source>
</reference>
<keyword evidence="2" id="KW-1185">Reference proteome</keyword>
<dbReference type="EMBL" id="QXIL01000025">
    <property type="protein sequence ID" value="RXI76800.1"/>
    <property type="molecule type" value="Genomic_DNA"/>
</dbReference>